<name>A0A370H666_9NOCA</name>
<dbReference type="Gene3D" id="3.10.450.50">
    <property type="match status" value="1"/>
</dbReference>
<evidence type="ECO:0008006" key="3">
    <source>
        <dbReference type="Google" id="ProtNLM"/>
    </source>
</evidence>
<sequence>MARHLRHCEGRSNFVDSIENSDRKDLPVTRPPLPPFTDETAAREKVQLAEDAWNTRDPQRVALAYTPDSVWRNRGEFVTGRDEIVAFLTRKWDRELDYALRKELWGFRGHRMAVRFQYEWHDADGQWWRSYGNELWEFDDSGLMRRREASINDTRIAETERRIFGPRPADEREVELPLH</sequence>
<dbReference type="InterPro" id="IPR009783">
    <property type="entry name" value="DUF1348"/>
</dbReference>
<protein>
    <recommendedName>
        <fullName evidence="3">SnoaL-like protein</fullName>
    </recommendedName>
</protein>
<dbReference type="STRING" id="1210089.GCA_001613165_03307"/>
<dbReference type="PANTHER" id="PTHR31757">
    <property type="entry name" value="SLL0781 PROTEIN"/>
    <property type="match status" value="1"/>
</dbReference>
<keyword evidence="2" id="KW-1185">Reference proteome</keyword>
<dbReference type="AlphaFoldDB" id="A0A370H666"/>
<proteinExistence type="predicted"/>
<dbReference type="InterPro" id="IPR032710">
    <property type="entry name" value="NTF2-like_dom_sf"/>
</dbReference>
<comment type="caution">
    <text evidence="1">The sequence shown here is derived from an EMBL/GenBank/DDBJ whole genome shotgun (WGS) entry which is preliminary data.</text>
</comment>
<accession>A0A370H666</accession>
<dbReference type="SUPFAM" id="SSF54427">
    <property type="entry name" value="NTF2-like"/>
    <property type="match status" value="1"/>
</dbReference>
<dbReference type="Pfam" id="PF07080">
    <property type="entry name" value="DUF1348"/>
    <property type="match status" value="1"/>
</dbReference>
<dbReference type="Proteomes" id="UP000255355">
    <property type="component" value="Unassembled WGS sequence"/>
</dbReference>
<reference evidence="1 2" key="1">
    <citation type="submission" date="2018-07" db="EMBL/GenBank/DDBJ databases">
        <title>Genomic Encyclopedia of Type Strains, Phase IV (KMG-IV): sequencing the most valuable type-strain genomes for metagenomic binning, comparative biology and taxonomic classification.</title>
        <authorList>
            <person name="Goeker M."/>
        </authorList>
    </citation>
    <scope>NUCLEOTIDE SEQUENCE [LARGE SCALE GENOMIC DNA]</scope>
    <source>
        <strain evidence="1 2">DSM 44952</strain>
    </source>
</reference>
<evidence type="ECO:0000313" key="1">
    <source>
        <dbReference type="EMBL" id="RDI50982.1"/>
    </source>
</evidence>
<gene>
    <name evidence="1" type="ORF">DFR68_105459</name>
</gene>
<evidence type="ECO:0000313" key="2">
    <source>
        <dbReference type="Proteomes" id="UP000255355"/>
    </source>
</evidence>
<dbReference type="PANTHER" id="PTHR31757:SF0">
    <property type="entry name" value="SLL0781 PROTEIN"/>
    <property type="match status" value="1"/>
</dbReference>
<dbReference type="EMBL" id="QQAZ01000005">
    <property type="protein sequence ID" value="RDI50982.1"/>
    <property type="molecule type" value="Genomic_DNA"/>
</dbReference>
<organism evidence="1 2">
    <name type="scientific">Nocardia mexicana</name>
    <dbReference type="NCBI Taxonomy" id="279262"/>
    <lineage>
        <taxon>Bacteria</taxon>
        <taxon>Bacillati</taxon>
        <taxon>Actinomycetota</taxon>
        <taxon>Actinomycetes</taxon>
        <taxon>Mycobacteriales</taxon>
        <taxon>Nocardiaceae</taxon>
        <taxon>Nocardia</taxon>
    </lineage>
</organism>